<feature type="domain" description="PWWP" evidence="2">
    <location>
        <begin position="206"/>
        <end position="267"/>
    </location>
</feature>
<gene>
    <name evidence="3" type="ORF">RJ641_024863</name>
</gene>
<reference evidence="3 4" key="1">
    <citation type="submission" date="2023-12" db="EMBL/GenBank/DDBJ databases">
        <title>A high-quality genome assembly for Dillenia turbinata (Dilleniales).</title>
        <authorList>
            <person name="Chanderbali A."/>
        </authorList>
    </citation>
    <scope>NUCLEOTIDE SEQUENCE [LARGE SCALE GENOMIC DNA]</scope>
    <source>
        <strain evidence="3">LSX21</strain>
        <tissue evidence="3">Leaf</tissue>
    </source>
</reference>
<accession>A0AAN8W8C6</accession>
<comment type="caution">
    <text evidence="3">The sequence shown here is derived from an EMBL/GenBank/DDBJ whole genome shotgun (WGS) entry which is preliminary data.</text>
</comment>
<dbReference type="PROSITE" id="PS50812">
    <property type="entry name" value="PWWP"/>
    <property type="match status" value="1"/>
</dbReference>
<dbReference type="InterPro" id="IPR000313">
    <property type="entry name" value="PWWP_dom"/>
</dbReference>
<sequence length="830" mass="91197">MSTCSENMGLNPAAEPKTLDPKSINVSTALEIPNPVKVSMTKTLADGITPRTSNFGNLLKLSADDGVMDDDCENKEGGFKGIIGSRVGEGLVDEEQNLNTLVEVSTRYDGRNGYLGSDSMENGVNVVSELGICVGNGGNVESRDGFSNGCKSLLVSHFMDVNVCRNSDIASLTGKGNRENEYPNGVKDDRTKSLSKGLGKGHEICVSDLVWGKVRSHPWWPGQIIDPADASRKALRCRKDESYLVAYFWDNTFAWNKASRLKPFRMHFSDMERQTSLEAFCNAVDCTLDEISRRVEFGLACHCISEDVYAEIKTQIFANSGIKKESRRRDGGDRFSSADSFEPAKLVDFMQTFAQSPNSACDTLNLVIAKAQVLSFYRWKGCPHLPYFPSFAGLLEDDVVIPVGLMKDCTESVECATCDDDEPVPTAKGKVGRKRKHILGNSASPNKKERSLSLSDLMMQNGSDVSVAVCESKGEDERKQAKVADHVHDDEILKKGKPHTSLGSIDTAKRAIRIGESIRRIANQLTALTPAPLKQRAGVSQKDICDGKSQNGRDTPGVISSIRISKRGRKPNFMKCPPDELLLQLCLVATDPMEKYNFLDPVRRFFMCFRNSTSSKDFALERLGESPEKVSGNELAKKSAETSELEDMKDSNWIGRIVVKGVPEDQSLFDVDDGGGNSQLYALGDKTMLPDESEMNDQSNLNLGLKDLTADADVVMNGEKPVNKTDETFQEAASPTALILSFTDLDSVPSIENLNLIFRRYGPLNESETEVLKKSSRAKVVFKSRADAETAFSSTGKFGIFGPSLVSYRLKFAFSRQRKASSCAAKRGRQ</sequence>
<feature type="region of interest" description="Disordered" evidence="1">
    <location>
        <begin position="1"/>
        <end position="22"/>
    </location>
</feature>
<keyword evidence="4" id="KW-1185">Reference proteome</keyword>
<dbReference type="Pfam" id="PF00855">
    <property type="entry name" value="PWWP"/>
    <property type="match status" value="1"/>
</dbReference>
<dbReference type="AlphaFoldDB" id="A0AAN8W8C6"/>
<evidence type="ECO:0000256" key="1">
    <source>
        <dbReference type="SAM" id="MobiDB-lite"/>
    </source>
</evidence>
<dbReference type="PANTHER" id="PTHR42851:SF19">
    <property type="entry name" value="PWWP DOMAIN-CONTAINING PROTEIN 2-RELATED"/>
    <property type="match status" value="1"/>
</dbReference>
<dbReference type="CDD" id="cd05162">
    <property type="entry name" value="PWWP"/>
    <property type="match status" value="1"/>
</dbReference>
<evidence type="ECO:0000259" key="2">
    <source>
        <dbReference type="PROSITE" id="PS50812"/>
    </source>
</evidence>
<proteinExistence type="predicted"/>
<organism evidence="3 4">
    <name type="scientific">Dillenia turbinata</name>
    <dbReference type="NCBI Taxonomy" id="194707"/>
    <lineage>
        <taxon>Eukaryota</taxon>
        <taxon>Viridiplantae</taxon>
        <taxon>Streptophyta</taxon>
        <taxon>Embryophyta</taxon>
        <taxon>Tracheophyta</taxon>
        <taxon>Spermatophyta</taxon>
        <taxon>Magnoliopsida</taxon>
        <taxon>eudicotyledons</taxon>
        <taxon>Gunneridae</taxon>
        <taxon>Pentapetalae</taxon>
        <taxon>Dilleniales</taxon>
        <taxon>Dilleniaceae</taxon>
        <taxon>Dillenia</taxon>
    </lineage>
</organism>
<protein>
    <submittedName>
        <fullName evidence="3">PWWP domain</fullName>
    </submittedName>
</protein>
<evidence type="ECO:0000313" key="3">
    <source>
        <dbReference type="EMBL" id="KAK6943761.1"/>
    </source>
</evidence>
<dbReference type="PANTHER" id="PTHR42851">
    <property type="entry name" value="ALDOLASE-RELATED"/>
    <property type="match status" value="1"/>
</dbReference>
<dbReference type="Gene3D" id="2.30.30.140">
    <property type="match status" value="1"/>
</dbReference>
<dbReference type="InterPro" id="IPR053063">
    <property type="entry name" value="PWWP_domain_containing_PDP"/>
</dbReference>
<dbReference type="EMBL" id="JBAMMX010000003">
    <property type="protein sequence ID" value="KAK6943761.1"/>
    <property type="molecule type" value="Genomic_DNA"/>
</dbReference>
<dbReference type="Proteomes" id="UP001370490">
    <property type="component" value="Unassembled WGS sequence"/>
</dbReference>
<dbReference type="SMART" id="SM00293">
    <property type="entry name" value="PWWP"/>
    <property type="match status" value="1"/>
</dbReference>
<evidence type="ECO:0000313" key="4">
    <source>
        <dbReference type="Proteomes" id="UP001370490"/>
    </source>
</evidence>
<feature type="region of interest" description="Disordered" evidence="1">
    <location>
        <begin position="175"/>
        <end position="194"/>
    </location>
</feature>
<feature type="compositionally biased region" description="Basic and acidic residues" evidence="1">
    <location>
        <begin position="176"/>
        <end position="192"/>
    </location>
</feature>
<dbReference type="SUPFAM" id="SSF63748">
    <property type="entry name" value="Tudor/PWWP/MBT"/>
    <property type="match status" value="1"/>
</dbReference>
<name>A0AAN8W8C6_9MAGN</name>